<feature type="compositionally biased region" description="Polar residues" evidence="1">
    <location>
        <begin position="94"/>
        <end position="113"/>
    </location>
</feature>
<protein>
    <submittedName>
        <fullName evidence="2">Uncharacterized protein</fullName>
    </submittedName>
</protein>
<sequence>MAARGILTEQNLRALGGKTLAQEEEELLEKMQTISQLLGQVDDALQAEGSTQPPPTAGSRPPPTGSSHPPPTGRSSQPPPTGESVAEQRRRFETLQQTLQSRMRTGESAQHKSAASEKIADKIGLSEKIVIHENADMPKVELVNYTGAQSHLGGIQSRRRTAPAAQSEMGSLLHWAALPPSNLEHRRPGPIKSGRGR</sequence>
<evidence type="ECO:0000256" key="1">
    <source>
        <dbReference type="SAM" id="MobiDB-lite"/>
    </source>
</evidence>
<accession>A0A7S2CMJ5</accession>
<gene>
    <name evidence="2" type="ORF">CBRE1094_LOCUS10128</name>
</gene>
<feature type="region of interest" description="Disordered" evidence="1">
    <location>
        <begin position="39"/>
        <end position="122"/>
    </location>
</feature>
<feature type="compositionally biased region" description="Pro residues" evidence="1">
    <location>
        <begin position="52"/>
        <end position="81"/>
    </location>
</feature>
<reference evidence="2" key="1">
    <citation type="submission" date="2021-01" db="EMBL/GenBank/DDBJ databases">
        <authorList>
            <person name="Corre E."/>
            <person name="Pelletier E."/>
            <person name="Niang G."/>
            <person name="Scheremetjew M."/>
            <person name="Finn R."/>
            <person name="Kale V."/>
            <person name="Holt S."/>
            <person name="Cochrane G."/>
            <person name="Meng A."/>
            <person name="Brown T."/>
            <person name="Cohen L."/>
        </authorList>
    </citation>
    <scope>NUCLEOTIDE SEQUENCE</scope>
    <source>
        <strain evidence="2">UTEX LB 985</strain>
    </source>
</reference>
<dbReference type="AlphaFoldDB" id="A0A7S2CMJ5"/>
<name>A0A7S2CMJ5_9EUKA</name>
<organism evidence="2">
    <name type="scientific">Haptolina brevifila</name>
    <dbReference type="NCBI Taxonomy" id="156173"/>
    <lineage>
        <taxon>Eukaryota</taxon>
        <taxon>Haptista</taxon>
        <taxon>Haptophyta</taxon>
        <taxon>Prymnesiophyceae</taxon>
        <taxon>Prymnesiales</taxon>
        <taxon>Prymnesiaceae</taxon>
        <taxon>Haptolina</taxon>
    </lineage>
</organism>
<evidence type="ECO:0000313" key="2">
    <source>
        <dbReference type="EMBL" id="CAD9430253.1"/>
    </source>
</evidence>
<proteinExistence type="predicted"/>
<dbReference type="EMBL" id="HBGU01018634">
    <property type="protein sequence ID" value="CAD9430253.1"/>
    <property type="molecule type" value="Transcribed_RNA"/>
</dbReference>